<evidence type="ECO:0000256" key="1">
    <source>
        <dbReference type="SAM" id="MobiDB-lite"/>
    </source>
</evidence>
<feature type="region of interest" description="Disordered" evidence="1">
    <location>
        <begin position="300"/>
        <end position="319"/>
    </location>
</feature>
<dbReference type="AlphaFoldDB" id="A0A9W7EHI7"/>
<feature type="compositionally biased region" description="Basic and acidic residues" evidence="1">
    <location>
        <begin position="33"/>
        <end position="46"/>
    </location>
</feature>
<protein>
    <submittedName>
        <fullName evidence="2">Uncharacterized protein</fullName>
    </submittedName>
</protein>
<reference evidence="3" key="1">
    <citation type="journal article" date="2023" name="Commun. Biol.">
        <title>Genome analysis of Parmales, the sister group of diatoms, reveals the evolutionary specialization of diatoms from phago-mixotrophs to photoautotrophs.</title>
        <authorList>
            <person name="Ban H."/>
            <person name="Sato S."/>
            <person name="Yoshikawa S."/>
            <person name="Yamada K."/>
            <person name="Nakamura Y."/>
            <person name="Ichinomiya M."/>
            <person name="Sato N."/>
            <person name="Blanc-Mathieu R."/>
            <person name="Endo H."/>
            <person name="Kuwata A."/>
            <person name="Ogata H."/>
        </authorList>
    </citation>
    <scope>NUCLEOTIDE SEQUENCE [LARGE SCALE GENOMIC DNA]</scope>
    <source>
        <strain evidence="3">NIES 3701</strain>
    </source>
</reference>
<feature type="compositionally biased region" description="Basic and acidic residues" evidence="1">
    <location>
        <begin position="464"/>
        <end position="478"/>
    </location>
</feature>
<feature type="region of interest" description="Disordered" evidence="1">
    <location>
        <begin position="224"/>
        <end position="290"/>
    </location>
</feature>
<evidence type="ECO:0000313" key="3">
    <source>
        <dbReference type="Proteomes" id="UP001165085"/>
    </source>
</evidence>
<accession>A0A9W7EHI7</accession>
<proteinExistence type="predicted"/>
<name>A0A9W7EHI7_9STRA</name>
<keyword evidence="3" id="KW-1185">Reference proteome</keyword>
<feature type="region of interest" description="Disordered" evidence="1">
    <location>
        <begin position="1"/>
        <end position="46"/>
    </location>
</feature>
<feature type="region of interest" description="Disordered" evidence="1">
    <location>
        <begin position="431"/>
        <end position="490"/>
    </location>
</feature>
<evidence type="ECO:0000313" key="2">
    <source>
        <dbReference type="EMBL" id="GMH76978.1"/>
    </source>
</evidence>
<comment type="caution">
    <text evidence="2">The sequence shown here is derived from an EMBL/GenBank/DDBJ whole genome shotgun (WGS) entry which is preliminary data.</text>
</comment>
<dbReference type="EMBL" id="BRXY01000202">
    <property type="protein sequence ID" value="GMH76978.1"/>
    <property type="molecule type" value="Genomic_DNA"/>
</dbReference>
<dbReference type="Proteomes" id="UP001165085">
    <property type="component" value="Unassembled WGS sequence"/>
</dbReference>
<sequence length="612" mass="70172">MVLNSSRMPLSMSARGGSKYPPPRQPGTVNPKARREAGEGPRDAFDGLKLELMGKGGGMKSARLGGGGDDKKKVRMAAIQERNEKKAVRKKQQNIVLQKFLTKFGQSTDRATKSALANSITKMVTIYFDARSLGEDLTAAMLADLERRVEGACQKIPKEVEAYKRDFERSGAKGKYGSSSKPTNVPDLDLQAGGGSDLTLPSNINNDWAALTIANAIDFEEKKRKEKVDDKERKMKQRQKFDQQKAENDRRRQQEIEEGRLERLRNQEKFNDFKRQEAEQAEKKAKEHEELRRMYAQQVEQRRIEKEKEARRLKEEAEKDAARLARELKSSQDAALDLKRSERKRYQAMVDESARNEIVRQQEKEKQAAADRKLAADYKKKLDKEEAARAKALEDRMKRYEGIGEEWAKTGAGAQKAKEEAKILAIIAKEAAKKEQRDDDRNRADKEKIAHDKVMMKKLNARLLQEKKARDEHEKSMEAKFYSSMKQENEHAISMEKMKEENRKQAAYAYKEKLKQQQLDNLFRSNAAETNLAVSETERLMNSKLFEKLKTDKELIHKMQRKFEPVKPGLASQRARESARGGGGVADLVRMSGEERAKKVSPLKRRKNRTRR</sequence>
<gene>
    <name evidence="2" type="ORF">TrST_g2741</name>
</gene>
<organism evidence="2 3">
    <name type="scientific">Triparma strigata</name>
    <dbReference type="NCBI Taxonomy" id="1606541"/>
    <lineage>
        <taxon>Eukaryota</taxon>
        <taxon>Sar</taxon>
        <taxon>Stramenopiles</taxon>
        <taxon>Ochrophyta</taxon>
        <taxon>Bolidophyceae</taxon>
        <taxon>Parmales</taxon>
        <taxon>Triparmaceae</taxon>
        <taxon>Triparma</taxon>
    </lineage>
</organism>
<feature type="region of interest" description="Disordered" evidence="1">
    <location>
        <begin position="560"/>
        <end position="612"/>
    </location>
</feature>
<dbReference type="OrthoDB" id="197809at2759"/>
<feature type="compositionally biased region" description="Basic residues" evidence="1">
    <location>
        <begin position="599"/>
        <end position="612"/>
    </location>
</feature>
<feature type="compositionally biased region" description="Basic and acidic residues" evidence="1">
    <location>
        <begin position="431"/>
        <end position="455"/>
    </location>
</feature>